<dbReference type="EMBL" id="JACGXN010000002">
    <property type="protein sequence ID" value="MBA8878307.1"/>
    <property type="molecule type" value="Genomic_DNA"/>
</dbReference>
<evidence type="ECO:0000313" key="2">
    <source>
        <dbReference type="Proteomes" id="UP000549052"/>
    </source>
</evidence>
<dbReference type="AlphaFoldDB" id="A0A839EPA9"/>
<sequence>MIVVDPERLATHLGPYVTTKTSSRLNTRFTIFNPGPDRKMLRNCPTVDGFYVVAVRIENEGSIVTCEMPF</sequence>
<reference evidence="1 2" key="1">
    <citation type="submission" date="2020-07" db="EMBL/GenBank/DDBJ databases">
        <title>Genomic Encyclopedia of Type Strains, Phase IV (KMG-V): Genome sequencing to study the core and pangenomes of soil and plant-associated prokaryotes.</title>
        <authorList>
            <person name="Whitman W."/>
        </authorList>
    </citation>
    <scope>NUCLEOTIDE SEQUENCE [LARGE SCALE GENOMIC DNA]</scope>
    <source>
        <strain evidence="1 2">AN3</strain>
    </source>
</reference>
<keyword evidence="2" id="KW-1185">Reference proteome</keyword>
<organism evidence="1 2">
    <name type="scientific">Phyllobacterium myrsinacearum</name>
    <dbReference type="NCBI Taxonomy" id="28101"/>
    <lineage>
        <taxon>Bacteria</taxon>
        <taxon>Pseudomonadati</taxon>
        <taxon>Pseudomonadota</taxon>
        <taxon>Alphaproteobacteria</taxon>
        <taxon>Hyphomicrobiales</taxon>
        <taxon>Phyllobacteriaceae</taxon>
        <taxon>Phyllobacterium</taxon>
    </lineage>
</organism>
<accession>A0A839EPA9</accession>
<comment type="caution">
    <text evidence="1">The sequence shown here is derived from an EMBL/GenBank/DDBJ whole genome shotgun (WGS) entry which is preliminary data.</text>
</comment>
<dbReference type="Proteomes" id="UP000549052">
    <property type="component" value="Unassembled WGS sequence"/>
</dbReference>
<proteinExistence type="predicted"/>
<protein>
    <submittedName>
        <fullName evidence="1">Uncharacterized protein</fullName>
    </submittedName>
</protein>
<gene>
    <name evidence="1" type="ORF">FHW16_002019</name>
</gene>
<name>A0A839EPA9_9HYPH</name>
<evidence type="ECO:0000313" key="1">
    <source>
        <dbReference type="EMBL" id="MBA8878307.1"/>
    </source>
</evidence>